<dbReference type="Gene3D" id="3.40.47.10">
    <property type="match status" value="1"/>
</dbReference>
<dbReference type="Gene3D" id="3.30.559.10">
    <property type="entry name" value="Chloramphenicol acetyltransferase-like domain"/>
    <property type="match status" value="1"/>
</dbReference>
<feature type="active site" description="Proton donor; for dehydratase activity" evidence="6">
    <location>
        <position position="1222"/>
    </location>
</feature>
<dbReference type="Gene3D" id="3.10.129.110">
    <property type="entry name" value="Polyketide synthase dehydratase"/>
    <property type="match status" value="1"/>
</dbReference>
<dbReference type="InterPro" id="IPR032821">
    <property type="entry name" value="PKS_assoc"/>
</dbReference>
<dbReference type="SUPFAM" id="SSF55048">
    <property type="entry name" value="Probable ACP-binding domain of malonyl-CoA ACP transacylase"/>
    <property type="match status" value="1"/>
</dbReference>
<dbReference type="PANTHER" id="PTHR43775:SF22">
    <property type="entry name" value="SYNTHASE, PUTATIVE (JCVI)-RELATED"/>
    <property type="match status" value="1"/>
</dbReference>
<dbReference type="InterPro" id="IPR056501">
    <property type="entry name" value="NAD-bd_HRPKS_sdrA"/>
</dbReference>
<dbReference type="PROSITE" id="PS01162">
    <property type="entry name" value="QOR_ZETA_CRYSTAL"/>
    <property type="match status" value="1"/>
</dbReference>
<feature type="region of interest" description="C-terminal hotdog fold" evidence="6">
    <location>
        <begin position="1154"/>
        <end position="1313"/>
    </location>
</feature>
<dbReference type="SUPFAM" id="SSF52151">
    <property type="entry name" value="FabD/lysophospholipase-like"/>
    <property type="match status" value="1"/>
</dbReference>
<evidence type="ECO:0000313" key="11">
    <source>
        <dbReference type="EMBL" id="KAK2612700.1"/>
    </source>
</evidence>
<dbReference type="InterPro" id="IPR020843">
    <property type="entry name" value="ER"/>
</dbReference>
<organism evidence="11 12">
    <name type="scientific">Conoideocrella luteorostrata</name>
    <dbReference type="NCBI Taxonomy" id="1105319"/>
    <lineage>
        <taxon>Eukaryota</taxon>
        <taxon>Fungi</taxon>
        <taxon>Dikarya</taxon>
        <taxon>Ascomycota</taxon>
        <taxon>Pezizomycotina</taxon>
        <taxon>Sordariomycetes</taxon>
        <taxon>Hypocreomycetidae</taxon>
        <taxon>Hypocreales</taxon>
        <taxon>Clavicipitaceae</taxon>
        <taxon>Conoideocrella</taxon>
    </lineage>
</organism>
<dbReference type="InterPro" id="IPR049900">
    <property type="entry name" value="PKS_mFAS_DH"/>
</dbReference>
<dbReference type="GO" id="GO:0006633">
    <property type="term" value="P:fatty acid biosynthetic process"/>
    <property type="evidence" value="ECO:0007669"/>
    <property type="project" value="TreeGrafter"/>
</dbReference>
<dbReference type="SMART" id="SM00827">
    <property type="entry name" value="PKS_AT"/>
    <property type="match status" value="1"/>
</dbReference>
<dbReference type="Pfam" id="PF13602">
    <property type="entry name" value="ADH_zinc_N_2"/>
    <property type="match status" value="1"/>
</dbReference>
<dbReference type="GO" id="GO:0004312">
    <property type="term" value="F:fatty acid synthase activity"/>
    <property type="evidence" value="ECO:0007669"/>
    <property type="project" value="TreeGrafter"/>
</dbReference>
<name>A0AAJ0CXE7_9HYPO</name>
<dbReference type="SMART" id="SM00822">
    <property type="entry name" value="PKS_KR"/>
    <property type="match status" value="1"/>
</dbReference>
<dbReference type="Gene3D" id="1.10.1200.10">
    <property type="entry name" value="ACP-like"/>
    <property type="match status" value="1"/>
</dbReference>
<dbReference type="SUPFAM" id="SSF51735">
    <property type="entry name" value="NAD(P)-binding Rossmann-fold domains"/>
    <property type="match status" value="2"/>
</dbReference>
<dbReference type="Pfam" id="PF00698">
    <property type="entry name" value="Acyl_transf_1"/>
    <property type="match status" value="1"/>
</dbReference>
<proteinExistence type="predicted"/>
<dbReference type="InterPro" id="IPR002364">
    <property type="entry name" value="Quin_OxRdtase/zeta-crystal_CS"/>
</dbReference>
<dbReference type="PROSITE" id="PS50075">
    <property type="entry name" value="CARRIER"/>
    <property type="match status" value="1"/>
</dbReference>
<dbReference type="SMART" id="SM00829">
    <property type="entry name" value="PKS_ER"/>
    <property type="match status" value="1"/>
</dbReference>
<evidence type="ECO:0000256" key="3">
    <source>
        <dbReference type="ARBA" id="ARBA00022679"/>
    </source>
</evidence>
<feature type="active site" description="Proton acceptor; for dehydratase activity" evidence="6">
    <location>
        <position position="1014"/>
    </location>
</feature>
<keyword evidence="1" id="KW-0596">Phosphopantetheine</keyword>
<dbReference type="SMART" id="SM00823">
    <property type="entry name" value="PKS_PP"/>
    <property type="match status" value="1"/>
</dbReference>
<dbReference type="InterPro" id="IPR039551">
    <property type="entry name" value="Cho/carn_acyl_trans"/>
</dbReference>
<dbReference type="PROSITE" id="PS52004">
    <property type="entry name" value="KS3_2"/>
    <property type="match status" value="1"/>
</dbReference>
<dbReference type="InterPro" id="IPR014030">
    <property type="entry name" value="Ketoacyl_synth_N"/>
</dbReference>
<dbReference type="InterPro" id="IPR023213">
    <property type="entry name" value="CAT-like_dom_sf"/>
</dbReference>
<dbReference type="InterPro" id="IPR036736">
    <property type="entry name" value="ACP-like_sf"/>
</dbReference>
<evidence type="ECO:0000256" key="4">
    <source>
        <dbReference type="ARBA" id="ARBA00023002"/>
    </source>
</evidence>
<dbReference type="FunFam" id="3.40.50.720:FF:000209">
    <property type="entry name" value="Polyketide synthase Pks12"/>
    <property type="match status" value="1"/>
</dbReference>
<dbReference type="InterPro" id="IPR014043">
    <property type="entry name" value="Acyl_transferase_dom"/>
</dbReference>
<keyword evidence="3" id="KW-0808">Transferase</keyword>
<evidence type="ECO:0000256" key="1">
    <source>
        <dbReference type="ARBA" id="ARBA00022450"/>
    </source>
</evidence>
<dbReference type="CDD" id="cd00833">
    <property type="entry name" value="PKS"/>
    <property type="match status" value="1"/>
</dbReference>
<dbReference type="SUPFAM" id="SSF52777">
    <property type="entry name" value="CoA-dependent acyltransferases"/>
    <property type="match status" value="2"/>
</dbReference>
<dbReference type="Pfam" id="PF00755">
    <property type="entry name" value="Carn_acyltransf"/>
    <property type="match status" value="1"/>
</dbReference>
<evidence type="ECO:0008006" key="13">
    <source>
        <dbReference type="Google" id="ProtNLM"/>
    </source>
</evidence>
<feature type="compositionally biased region" description="Basic and acidic residues" evidence="7">
    <location>
        <begin position="2481"/>
        <end position="2491"/>
    </location>
</feature>
<dbReference type="InterPro" id="IPR013968">
    <property type="entry name" value="PKS_KR"/>
</dbReference>
<dbReference type="InterPro" id="IPR001227">
    <property type="entry name" value="Ac_transferase_dom_sf"/>
</dbReference>
<dbReference type="InterPro" id="IPR049552">
    <property type="entry name" value="PKS_DH_N"/>
</dbReference>
<dbReference type="GO" id="GO:1901336">
    <property type="term" value="P:lactone biosynthetic process"/>
    <property type="evidence" value="ECO:0007669"/>
    <property type="project" value="UniProtKB-ARBA"/>
</dbReference>
<dbReference type="InterPro" id="IPR049551">
    <property type="entry name" value="PKS_DH_C"/>
</dbReference>
<dbReference type="SMART" id="SM00825">
    <property type="entry name" value="PKS_KS"/>
    <property type="match status" value="1"/>
</dbReference>
<dbReference type="Pfam" id="PF21089">
    <property type="entry name" value="PKS_DH_N"/>
    <property type="match status" value="1"/>
</dbReference>
<dbReference type="PANTHER" id="PTHR43775">
    <property type="entry name" value="FATTY ACID SYNTHASE"/>
    <property type="match status" value="1"/>
</dbReference>
<dbReference type="Pfam" id="PF22621">
    <property type="entry name" value="CurL-like_PKS_C"/>
    <property type="match status" value="1"/>
</dbReference>
<dbReference type="GO" id="GO:0016491">
    <property type="term" value="F:oxidoreductase activity"/>
    <property type="evidence" value="ECO:0007669"/>
    <property type="project" value="UniProtKB-KW"/>
</dbReference>
<evidence type="ECO:0000256" key="6">
    <source>
        <dbReference type="PROSITE-ProRule" id="PRU01363"/>
    </source>
</evidence>
<feature type="domain" description="Carrier" evidence="8">
    <location>
        <begin position="2399"/>
        <end position="2481"/>
    </location>
</feature>
<dbReference type="InterPro" id="IPR020807">
    <property type="entry name" value="PKS_DH"/>
</dbReference>
<dbReference type="Gene3D" id="3.40.50.150">
    <property type="entry name" value="Vaccinia Virus protein VP39"/>
    <property type="match status" value="1"/>
</dbReference>
<reference evidence="11" key="1">
    <citation type="submission" date="2023-06" db="EMBL/GenBank/DDBJ databases">
        <title>Conoideocrella luteorostrata (Hypocreales: Clavicipitaceae), a potential biocontrol fungus for elongate hemlock scale in United States Christmas tree production areas.</title>
        <authorList>
            <person name="Barrett H."/>
            <person name="Lovett B."/>
            <person name="Macias A.M."/>
            <person name="Stajich J.E."/>
            <person name="Kasson M.T."/>
        </authorList>
    </citation>
    <scope>NUCLEOTIDE SEQUENCE</scope>
    <source>
        <strain evidence="11">ARSEF 14590</strain>
    </source>
</reference>
<dbReference type="Pfam" id="PF23114">
    <property type="entry name" value="NAD-bd_HRPKS_sdrA"/>
    <property type="match status" value="1"/>
</dbReference>
<comment type="caution">
    <text evidence="11">The sequence shown here is derived from an EMBL/GenBank/DDBJ whole genome shotgun (WGS) entry which is preliminary data.</text>
</comment>
<dbReference type="Pfam" id="PF23297">
    <property type="entry name" value="ACP_SdgA_C"/>
    <property type="match status" value="1"/>
</dbReference>
<dbReference type="Gene3D" id="3.40.366.10">
    <property type="entry name" value="Malonyl-Coenzyme A Acyl Carrier Protein, domain 2"/>
    <property type="match status" value="1"/>
</dbReference>
<dbReference type="InterPro" id="IPR011032">
    <property type="entry name" value="GroES-like_sf"/>
</dbReference>
<dbReference type="Gene3D" id="3.30.70.3290">
    <property type="match status" value="1"/>
</dbReference>
<dbReference type="Gene3D" id="3.40.50.720">
    <property type="entry name" value="NAD(P)-binding Rossmann-like Domain"/>
    <property type="match status" value="1"/>
</dbReference>
<dbReference type="EMBL" id="JASWJB010000013">
    <property type="protein sequence ID" value="KAK2612700.1"/>
    <property type="molecule type" value="Genomic_DNA"/>
</dbReference>
<dbReference type="Pfam" id="PF08659">
    <property type="entry name" value="KR"/>
    <property type="match status" value="1"/>
</dbReference>
<dbReference type="InterPro" id="IPR016039">
    <property type="entry name" value="Thiolase-like"/>
</dbReference>
<evidence type="ECO:0000256" key="2">
    <source>
        <dbReference type="ARBA" id="ARBA00022553"/>
    </source>
</evidence>
<dbReference type="InterPro" id="IPR009081">
    <property type="entry name" value="PP-bd_ACP"/>
</dbReference>
<dbReference type="Pfam" id="PF16197">
    <property type="entry name" value="KAsynt_C_assoc"/>
    <property type="match status" value="1"/>
</dbReference>
<dbReference type="InterPro" id="IPR036291">
    <property type="entry name" value="NAD(P)-bd_dom_sf"/>
</dbReference>
<dbReference type="SUPFAM" id="SSF47336">
    <property type="entry name" value="ACP-like"/>
    <property type="match status" value="1"/>
</dbReference>
<feature type="compositionally biased region" description="Polar residues" evidence="7">
    <location>
        <begin position="493"/>
        <end position="506"/>
    </location>
</feature>
<dbReference type="Gene3D" id="3.30.559.70">
    <property type="entry name" value="Choline/Carnitine o-acyltransferase, domain 2"/>
    <property type="match status" value="1"/>
</dbReference>
<feature type="compositionally biased region" description="Polar residues" evidence="7">
    <location>
        <begin position="2494"/>
        <end position="2507"/>
    </location>
</feature>
<keyword evidence="4" id="KW-0560">Oxidoreductase</keyword>
<evidence type="ECO:0000259" key="9">
    <source>
        <dbReference type="PROSITE" id="PS52004"/>
    </source>
</evidence>
<dbReference type="InterPro" id="IPR014031">
    <property type="entry name" value="Ketoacyl_synth_C"/>
</dbReference>
<dbReference type="InterPro" id="IPR042104">
    <property type="entry name" value="PKS_dehydratase_sf"/>
</dbReference>
<feature type="region of interest" description="Disordered" evidence="7">
    <location>
        <begin position="2479"/>
        <end position="2507"/>
    </location>
</feature>
<evidence type="ECO:0000259" key="10">
    <source>
        <dbReference type="PROSITE" id="PS52019"/>
    </source>
</evidence>
<dbReference type="InterPro" id="IPR042231">
    <property type="entry name" value="Cho/carn_acyl_trans_2"/>
</dbReference>
<dbReference type="Proteomes" id="UP001251528">
    <property type="component" value="Unassembled WGS sequence"/>
</dbReference>
<keyword evidence="5" id="KW-0511">Multifunctional enzyme</keyword>
<dbReference type="InterPro" id="IPR016036">
    <property type="entry name" value="Malonyl_transacylase_ACP-bd"/>
</dbReference>
<dbReference type="GO" id="GO:0044550">
    <property type="term" value="P:secondary metabolite biosynthetic process"/>
    <property type="evidence" value="ECO:0007669"/>
    <property type="project" value="TreeGrafter"/>
</dbReference>
<dbReference type="SMART" id="SM00826">
    <property type="entry name" value="PKS_DH"/>
    <property type="match status" value="1"/>
</dbReference>
<dbReference type="SUPFAM" id="SSF53901">
    <property type="entry name" value="Thiolase-like"/>
    <property type="match status" value="1"/>
</dbReference>
<gene>
    <name evidence="11" type="ORF">QQS21_001317</name>
</gene>
<feature type="domain" description="PKS/mFAS DH" evidence="10">
    <location>
        <begin position="982"/>
        <end position="1313"/>
    </location>
</feature>
<dbReference type="InterPro" id="IPR057326">
    <property type="entry name" value="KR_dom"/>
</dbReference>
<dbReference type="Pfam" id="PF02801">
    <property type="entry name" value="Ketoacyl-synt_C"/>
    <property type="match status" value="1"/>
</dbReference>
<keyword evidence="2" id="KW-0597">Phosphoprotein</keyword>
<keyword evidence="12" id="KW-1185">Reference proteome</keyword>
<dbReference type="GO" id="GO:0031177">
    <property type="term" value="F:phosphopantetheine binding"/>
    <property type="evidence" value="ECO:0007669"/>
    <property type="project" value="InterPro"/>
</dbReference>
<dbReference type="InterPro" id="IPR029063">
    <property type="entry name" value="SAM-dependent_MTases_sf"/>
</dbReference>
<evidence type="ECO:0000256" key="7">
    <source>
        <dbReference type="SAM" id="MobiDB-lite"/>
    </source>
</evidence>
<feature type="region of interest" description="Disordered" evidence="7">
    <location>
        <begin position="487"/>
        <end position="506"/>
    </location>
</feature>
<dbReference type="PROSITE" id="PS52019">
    <property type="entry name" value="PKS_MFAS_DH"/>
    <property type="match status" value="1"/>
</dbReference>
<protein>
    <recommendedName>
        <fullName evidence="13">Carrier domain-containing protein</fullName>
    </recommendedName>
</protein>
<dbReference type="InterPro" id="IPR020806">
    <property type="entry name" value="PKS_PP-bd"/>
</dbReference>
<dbReference type="InterPro" id="IPR050091">
    <property type="entry name" value="PKS_NRPS_Biosynth_Enz"/>
</dbReference>
<dbReference type="CDD" id="cd05195">
    <property type="entry name" value="enoyl_red"/>
    <property type="match status" value="1"/>
</dbReference>
<sequence>MEPIAVVGMGCRLPGGVGSPEQLWEMLASGRSGWSEVPSDRWNADSFYHPNIEAKESLNTKSGYFLQQDIAAFDAPFFNCPPWEAHTMDPQQRILLETTYEALENAGISIESLRGSDTSVFVGVYGRDYDRMGYKDLSNITKVHNTGTGEAIVSNRISYVFDLKGASMTIDTGCSGSMVALHQACLTLKAGESRMAIVAGTELLLHPDQSVSMSAIGMVNPDGRCYVFDSRGSGYARGEGVATVVLKRLSHAISDNDPIHSVILHSSLNQDGRTAGISQPNEDSQSALIRSVYATTGIDPADTLYVEAHGTGTQAGDNAEIGSISKVFCTENRKHDLYVGSVKSNIGHLEAASGVAGLIKAIMILKKNQIPPHIDFITPKPSLKLEERKILIARETTSLTAGDHRGARRVSVNSFGYGGTNCHLILEGYDTHGAYLNGNKARPNYVNGATGERALIDTTDAESPHAVEHGTENNQYQPNGEILADSESVKDGSASNKDITNETVTTASSSKHLLPFPICASSESALKALSTHLRKWLSDYSVSDSELPDISYTLGCRRSHLPWRRTVLASTVEQLEAELDGNSRPSARVTSSQKLAMVFTGQGAQWYAMGRELLSTSNHFRTSIMSSDDILNKLGSEWCLVTELLRPEDSSRVEESKISQPLTTAIQIALVDLMASWGIQPTHVVGHSSGEIAAAYAAGALKQHAAMEIAYQRGQFSALAKQVNESGSMMAVGSSEASIALKLKLLRTGRAKIACVNSPDSVTVSGDAPAIEELQKLLKTADIFARILKVDTAYHSHHMEKIAEDYMKSLEKVQAGKPRYGVAFYSSVTGSVKSSGFGAAYWMKNLVSKVCFSDAFLSLSRDIVKSGNRGAIQIFFEIGPHSALQGPIRQILSAQTSTVKSEYISSLARGKDAIQTVLYSAGRLFELGWPVNWRSVVDMQVPHNGNPQTLGNLPSYPWDHSTKYWWESRLSRDHRLRQFPNHDLVGLFDVTSNGYAPRWRYHLSVKDLPWLKHHVVDGAVIFPGTGFICMAIEAMKQLVQFHSPDHRRIASFMLKNVAFLKSIVLPEEGENSLMTPSVEVQLVLSSDNTSEHSPWQMFRVLSFDASANSWSENCTGFIRASRETELEEVEGTREKDITRQEQLHNFERIKAESTHKIDVAEFYDQLRAGGNDYGPTFAPFTEINVSNIGTAVGYGNLAIPNVRSYMPGEFVHNHVVHPSTMDALNHIAVILFKRECSNSPIMLVFVSELVVSTDVFNNPGDEMQVAVRIRPEGKAFATGDTVAYQRNKESGELSLVCKSTNIHVRAVGGEVEDSKKPFQRRMNYRMAWEDDVDFLTSSSLTDIENSSATTYKAEQPKLEIPLVAAAEGTLASRDFETVAYVRALAFKEPRMKILELDNGSRGPNSEVLRCMHAYGTRMFSSYHYGTPLEDLQSKIDIIPDVWKHVVEPKSLDVFGATFSEKVDSQGYDLLIAYNLISSTTVLSNLETLTRLRKLMSTGGHLLLLEFGDLTTEANLNEMLKQSGFSGLTICSNKPTSGRMMITSSAIEPRASDQQPTITQKLSIQILCDTCHSQGLGDALVSSFKGYNEACYTATLDSIVDGEASQLTIVLDNANHPLLESPSADIFGKLKNLLLKSRNVLWISYHEKDGAFVDAFKGLVTGMARVVRRENADSRFITLEVRDRVDTNMSPSLVSVITSLVNKCFSLHAMAGEGVELEYALSNGRVLIPRVYPDADFNYWSDLVDKTAPPREHKFLDFSHPLKVIVQTPGLLSSLAFVRDQIPLQELAPNEIQLEAKVYGVNFRDVFIALGQMPDGLPMAGEVAGVVTAVGSDPEMRSRFKVGDRVVGLGGQSFSSHPRLRGEAARKIPKSISMIEAASVPIVHLTAYYGLVELARLKPDQTILIHAASGGVGQAAIQIAKMAKATIFATVGSREKQKLIMERYGIPESHIFSSRTNSFKRGIMRLTSNRGVDVVLNSLAGEMLNESWECLAPLGMHIEIGKADIYKRSHLSMIPFEKNVTFTSIDLFVLFEQQPRQMNDIFGKVLDMLDQGILTPVFPFKVFGIHQMEQAFRLIAERKHTGKVLIDITEDAVVTAESPPPPELKLDANGTYIVAGGLGDLGRNLCTLLARHGAGHIVTLSRRTLDESAKSELEGAITQLGAKLHIARCDIVDKSNVEKVQGDILKKGLPPIRGIIHGGMVLRDHPLENMDFEEYMASLGPKVTGTLNLNNVFASPHLDFFITMSSVSAILGKAGQANYATANSFQDAFARTCSNRQHEIGGRTRYVSLNLGAIDGTEAITSLPIRQQELMRQGAILMSFEELFRVFEYAMGPQAAATGLTQSIMGFDRESMTKVQDEMALGNPMFSMVPHLRTRENTSSLGADKIDLAAAVKAAKSADEAAEIISTGILEKLAAFLARPVDDLSADVPLKTYGLDSLVSIELKNWLSRAFQVTIQMSDVDKGVASLTATILARSKLFDGSSGKKDDLRVDDETSGQLEASEPSDSTSVVVAHGELPSHAFKCCRNAPVLSRQPLPDLAKEFQHHLRTISHLASSSDELKNHRVAVDRFINGGGEVDPLYRRLQEEAEDPTVEIWGEDPLLRISHLAIRDSVQNNSFMATHHDIKAGCQHTQAERAAIIATTVFRHKLALDAGEMEPKSWHGVPICSYFEEEWLYNTSRVPLEGCDKMIRSPRHHHCVVLCEGRFFKVELAYDDGGPVPLSHIYRCFENILKRARKQKANTMPGALTIDNRDSLARNLEALLDLDPKNAYFFEAINTAVFAVCLEAEGSTASVRQVMLDDGSNRWYGKGLQFIVASDGSSAFIAEHSMIDGTNVTTMNEWVYEAIQQHSEPVSLSNGHNDREDEEPEEIRLTTDSRINTFIHGLRVRSAENSASRDYLLHTLPQIGKDFLFASSAPIKTVIDVIIQLASRLYYDGKGLQQPPAYEQASLSQYHKGRIRGFLTLSPAVCAFCTEATSEGAKPAILRQLLYEAAQEHSSNTRQACCSPSLYDLVDLLKDMWPTNAPPADLFEDPLWVRMSEYAFESGMTDGMSKDSAFFPVDASHFFLCYYLEADSVKVSICGPADGVTELARCMNDAAELVKELVQNSG</sequence>
<dbReference type="Gene3D" id="3.90.180.10">
    <property type="entry name" value="Medium-chain alcohol dehydrogenases, catalytic domain"/>
    <property type="match status" value="1"/>
</dbReference>
<dbReference type="Pfam" id="PF14765">
    <property type="entry name" value="PS-DH"/>
    <property type="match status" value="1"/>
</dbReference>
<feature type="region of interest" description="N-terminal hotdog fold" evidence="6">
    <location>
        <begin position="982"/>
        <end position="1125"/>
    </location>
</feature>
<dbReference type="InterPro" id="IPR020841">
    <property type="entry name" value="PKS_Beta-ketoAc_synthase_dom"/>
</dbReference>
<accession>A0AAJ0CXE7</accession>
<dbReference type="Pfam" id="PF00109">
    <property type="entry name" value="ketoacyl-synt"/>
    <property type="match status" value="1"/>
</dbReference>
<evidence type="ECO:0000259" key="8">
    <source>
        <dbReference type="PROSITE" id="PS50075"/>
    </source>
</evidence>
<dbReference type="SUPFAM" id="SSF50129">
    <property type="entry name" value="GroES-like"/>
    <property type="match status" value="1"/>
</dbReference>
<dbReference type="InterPro" id="IPR016035">
    <property type="entry name" value="Acyl_Trfase/lysoPLipase"/>
</dbReference>
<evidence type="ECO:0000256" key="5">
    <source>
        <dbReference type="ARBA" id="ARBA00023268"/>
    </source>
</evidence>
<evidence type="ECO:0000313" key="12">
    <source>
        <dbReference type="Proteomes" id="UP001251528"/>
    </source>
</evidence>
<dbReference type="GO" id="GO:0008270">
    <property type="term" value="F:zinc ion binding"/>
    <property type="evidence" value="ECO:0007669"/>
    <property type="project" value="InterPro"/>
</dbReference>
<feature type="domain" description="Ketosynthase family 3 (KS3)" evidence="9">
    <location>
        <begin position="1"/>
        <end position="428"/>
    </location>
</feature>